<sequence length="182" mass="19576">MFVQLRTGRSAGAISFPFEDLPITRESGERRAFGVATIAFDGAGGYWPTAIILDSSTFRGTSKALTDGSPLWREIIRRLEQHHSDAIAERINTALGEHGLHMALFGEHLPPVAVRRSVPPYVSPAARNAQLMLDRAALCAECATIALAGAALLLCMMIAEQQHEQHGWSPVLAASVIAGDGY</sequence>
<dbReference type="Proteomes" id="UP001165667">
    <property type="component" value="Unassembled WGS sequence"/>
</dbReference>
<proteinExistence type="predicted"/>
<feature type="transmembrane region" description="Helical" evidence="1">
    <location>
        <begin position="136"/>
        <end position="159"/>
    </location>
</feature>
<keyword evidence="1" id="KW-0472">Membrane</keyword>
<reference evidence="2" key="1">
    <citation type="submission" date="2022-05" db="EMBL/GenBank/DDBJ databases">
        <authorList>
            <person name="Pankratov T."/>
        </authorList>
    </citation>
    <scope>NUCLEOTIDE SEQUENCE</scope>
    <source>
        <strain evidence="2">BP6-180914</strain>
    </source>
</reference>
<keyword evidence="1" id="KW-1133">Transmembrane helix</keyword>
<dbReference type="RefSeq" id="WP_282586159.1">
    <property type="nucleotide sequence ID" value="NZ_JAMOIM010000011.1"/>
</dbReference>
<dbReference type="AlphaFoldDB" id="A0AA41YYT4"/>
<protein>
    <submittedName>
        <fullName evidence="2">Uncharacterized protein</fullName>
    </submittedName>
</protein>
<name>A0AA41YYT4_9HYPH</name>
<organism evidence="2 3">
    <name type="scientific">Lichenifustis flavocetrariae</name>
    <dbReference type="NCBI Taxonomy" id="2949735"/>
    <lineage>
        <taxon>Bacteria</taxon>
        <taxon>Pseudomonadati</taxon>
        <taxon>Pseudomonadota</taxon>
        <taxon>Alphaproteobacteria</taxon>
        <taxon>Hyphomicrobiales</taxon>
        <taxon>Lichenihabitantaceae</taxon>
        <taxon>Lichenifustis</taxon>
    </lineage>
</organism>
<gene>
    <name evidence="2" type="ORF">M8523_17380</name>
</gene>
<evidence type="ECO:0000313" key="3">
    <source>
        <dbReference type="Proteomes" id="UP001165667"/>
    </source>
</evidence>
<evidence type="ECO:0000256" key="1">
    <source>
        <dbReference type="SAM" id="Phobius"/>
    </source>
</evidence>
<comment type="caution">
    <text evidence="2">The sequence shown here is derived from an EMBL/GenBank/DDBJ whole genome shotgun (WGS) entry which is preliminary data.</text>
</comment>
<keyword evidence="1" id="KW-0812">Transmembrane</keyword>
<accession>A0AA41YYT4</accession>
<evidence type="ECO:0000313" key="2">
    <source>
        <dbReference type="EMBL" id="MCW6509791.1"/>
    </source>
</evidence>
<dbReference type="EMBL" id="JAMOIM010000011">
    <property type="protein sequence ID" value="MCW6509791.1"/>
    <property type="molecule type" value="Genomic_DNA"/>
</dbReference>
<keyword evidence="3" id="KW-1185">Reference proteome</keyword>